<organism evidence="4 5">
    <name type="scientific">Brassica napus</name>
    <name type="common">Rape</name>
    <dbReference type="NCBI Taxonomy" id="3708"/>
    <lineage>
        <taxon>Eukaryota</taxon>
        <taxon>Viridiplantae</taxon>
        <taxon>Streptophyta</taxon>
        <taxon>Embryophyta</taxon>
        <taxon>Tracheophyta</taxon>
        <taxon>Spermatophyta</taxon>
        <taxon>Magnoliopsida</taxon>
        <taxon>eudicotyledons</taxon>
        <taxon>Gunneridae</taxon>
        <taxon>Pentapetalae</taxon>
        <taxon>rosids</taxon>
        <taxon>malvids</taxon>
        <taxon>Brassicales</taxon>
        <taxon>Brassicaceae</taxon>
        <taxon>Brassiceae</taxon>
        <taxon>Brassica</taxon>
    </lineage>
</organism>
<proteinExistence type="predicted"/>
<dbReference type="GO" id="GO:0008270">
    <property type="term" value="F:zinc ion binding"/>
    <property type="evidence" value="ECO:0007669"/>
    <property type="project" value="UniProtKB-KW"/>
</dbReference>
<evidence type="ECO:0000256" key="1">
    <source>
        <dbReference type="PROSITE-ProRule" id="PRU00047"/>
    </source>
</evidence>
<reference evidence="3" key="3">
    <citation type="submission" date="2021-01" db="EMBL/GenBank/DDBJ databases">
        <authorList>
            <consortium name="Genoscope - CEA"/>
            <person name="William W."/>
        </authorList>
    </citation>
    <scope>NUCLEOTIDE SEQUENCE</scope>
</reference>
<feature type="domain" description="CCHC-type" evidence="2">
    <location>
        <begin position="286"/>
        <end position="301"/>
    </location>
</feature>
<feature type="domain" description="CCHC-type" evidence="2">
    <location>
        <begin position="105"/>
        <end position="120"/>
    </location>
</feature>
<dbReference type="Proteomes" id="UP001295469">
    <property type="component" value="Chromosome A06"/>
</dbReference>
<dbReference type="EMBL" id="HG994360">
    <property type="protein sequence ID" value="CAF2091871.1"/>
    <property type="molecule type" value="Genomic_DNA"/>
</dbReference>
<dbReference type="EMBL" id="LK032130">
    <property type="protein sequence ID" value="CDY22398.1"/>
    <property type="molecule type" value="Genomic_DNA"/>
</dbReference>
<dbReference type="SMART" id="SM00343">
    <property type="entry name" value="ZnF_C2HC"/>
    <property type="match status" value="9"/>
</dbReference>
<dbReference type="SUPFAM" id="SSF57756">
    <property type="entry name" value="Retrovirus zinc finger-like domains"/>
    <property type="match status" value="4"/>
</dbReference>
<evidence type="ECO:0000313" key="3">
    <source>
        <dbReference type="EMBL" id="CAF2091871.1"/>
    </source>
</evidence>
<dbReference type="STRING" id="3708.A0A078GCH2"/>
<dbReference type="PROSITE" id="PS50158">
    <property type="entry name" value="ZF_CCHC"/>
    <property type="match status" value="8"/>
</dbReference>
<dbReference type="PaxDb" id="3708-A0A078GCH2"/>
<evidence type="ECO:0000313" key="4">
    <source>
        <dbReference type="EMBL" id="CDY22398.1"/>
    </source>
</evidence>
<dbReference type="Proteomes" id="UP000028999">
    <property type="component" value="Unassembled WGS sequence"/>
</dbReference>
<gene>
    <name evidence="4" type="primary">BnaA06g37200D</name>
    <name evidence="3" type="ORF">DARMORV10_A06P48750.1</name>
    <name evidence="4" type="ORF">GSBRNA2T00018888001</name>
</gene>
<dbReference type="GO" id="GO:0003676">
    <property type="term" value="F:nucleic acid binding"/>
    <property type="evidence" value="ECO:0007669"/>
    <property type="project" value="InterPro"/>
</dbReference>
<dbReference type="InterPro" id="IPR001878">
    <property type="entry name" value="Znf_CCHC"/>
</dbReference>
<evidence type="ECO:0000313" key="5">
    <source>
        <dbReference type="Proteomes" id="UP000028999"/>
    </source>
</evidence>
<dbReference type="InterPro" id="IPR036875">
    <property type="entry name" value="Znf_CCHC_sf"/>
</dbReference>
<feature type="domain" description="CCHC-type" evidence="2">
    <location>
        <begin position="124"/>
        <end position="137"/>
    </location>
</feature>
<dbReference type="Gramene" id="CDY22398">
    <property type="protein sequence ID" value="CDY22398"/>
    <property type="gene ID" value="GSBRNA2T00018888001"/>
</dbReference>
<reference evidence="4" key="2">
    <citation type="submission" date="2014-06" db="EMBL/GenBank/DDBJ databases">
        <authorList>
            <person name="Genoscope - CEA"/>
        </authorList>
    </citation>
    <scope>NUCLEOTIDE SEQUENCE</scope>
</reference>
<feature type="domain" description="CCHC-type" evidence="2">
    <location>
        <begin position="143"/>
        <end position="158"/>
    </location>
</feature>
<dbReference type="PANTHER" id="PTHR47103:SF6">
    <property type="entry name" value="ZINC FINGER PROTEIN GIS2-LIKE"/>
    <property type="match status" value="1"/>
</dbReference>
<name>A0A078GCH2_BRANA</name>
<feature type="domain" description="CCHC-type" evidence="2">
    <location>
        <begin position="188"/>
        <end position="203"/>
    </location>
</feature>
<dbReference type="Pfam" id="PF00098">
    <property type="entry name" value="zf-CCHC"/>
    <property type="match status" value="6"/>
</dbReference>
<dbReference type="OMA" id="RECIAPM"/>
<keyword evidence="5" id="KW-1185">Reference proteome</keyword>
<feature type="domain" description="CCHC-type" evidence="2">
    <location>
        <begin position="266"/>
        <end position="279"/>
    </location>
</feature>
<sequence>MSGVSHFVNGSRKAFEAHLLRYQLMTLYLCVFESVTQTQVSVAARQICLTADSLLVGKLLLVAIMSLDRRSRNPMARKIASDRFSYRDDPYRRDSHRTFSQSNTCKNCKRPGHFARECPNVSICHNCGLPGHNLSECSAKSVCWNCREPGHMSNSCTNEGICHSCGIAGHQAKDCTARHLPPGDLRLCNNCYKQGHFSADCTNEKACNNCRKTGHLARDCRDDPVCNHCNLAGHLAIKCPKTHVLAAEERRPRGIRAQYREEDVVCRNCRQVGHMSRDCTARLMICRNCGGRGHIAYECPSGRLVNHHHYHPFRY</sequence>
<keyword evidence="1" id="KW-0863">Zinc-finger</keyword>
<reference evidence="4 5" key="1">
    <citation type="journal article" date="2014" name="Science">
        <title>Plant genetics. Early allopolyploid evolution in the post-Neolithic Brassica napus oilseed genome.</title>
        <authorList>
            <person name="Chalhoub B."/>
            <person name="Denoeud F."/>
            <person name="Liu S."/>
            <person name="Parkin I.A."/>
            <person name="Tang H."/>
            <person name="Wang X."/>
            <person name="Chiquet J."/>
            <person name="Belcram H."/>
            <person name="Tong C."/>
            <person name="Samans B."/>
            <person name="Correa M."/>
            <person name="Da Silva C."/>
            <person name="Just J."/>
            <person name="Falentin C."/>
            <person name="Koh C.S."/>
            <person name="Le Clainche I."/>
            <person name="Bernard M."/>
            <person name="Bento P."/>
            <person name="Noel B."/>
            <person name="Labadie K."/>
            <person name="Alberti A."/>
            <person name="Charles M."/>
            <person name="Arnaud D."/>
            <person name="Guo H."/>
            <person name="Daviaud C."/>
            <person name="Alamery S."/>
            <person name="Jabbari K."/>
            <person name="Zhao M."/>
            <person name="Edger P.P."/>
            <person name="Chelaifa H."/>
            <person name="Tack D."/>
            <person name="Lassalle G."/>
            <person name="Mestiri I."/>
            <person name="Schnel N."/>
            <person name="Le Paslier M.C."/>
            <person name="Fan G."/>
            <person name="Renault V."/>
            <person name="Bayer P.E."/>
            <person name="Golicz A.A."/>
            <person name="Manoli S."/>
            <person name="Lee T.H."/>
            <person name="Thi V.H."/>
            <person name="Chalabi S."/>
            <person name="Hu Q."/>
            <person name="Fan C."/>
            <person name="Tollenaere R."/>
            <person name="Lu Y."/>
            <person name="Battail C."/>
            <person name="Shen J."/>
            <person name="Sidebottom C.H."/>
            <person name="Wang X."/>
            <person name="Canaguier A."/>
            <person name="Chauveau A."/>
            <person name="Berard A."/>
            <person name="Deniot G."/>
            <person name="Guan M."/>
            <person name="Liu Z."/>
            <person name="Sun F."/>
            <person name="Lim Y.P."/>
            <person name="Lyons E."/>
            <person name="Town C.D."/>
            <person name="Bancroft I."/>
            <person name="Wang X."/>
            <person name="Meng J."/>
            <person name="Ma J."/>
            <person name="Pires J.C."/>
            <person name="King G.J."/>
            <person name="Brunel D."/>
            <person name="Delourme R."/>
            <person name="Renard M."/>
            <person name="Aury J.M."/>
            <person name="Adams K.L."/>
            <person name="Batley J."/>
            <person name="Snowdon R.J."/>
            <person name="Tost J."/>
            <person name="Edwards D."/>
            <person name="Zhou Y."/>
            <person name="Hua W."/>
            <person name="Sharpe A.G."/>
            <person name="Paterson A.H."/>
            <person name="Guan C."/>
            <person name="Wincker P."/>
        </authorList>
    </citation>
    <scope>NUCLEOTIDE SEQUENCE [LARGE SCALE GENOMIC DNA]</scope>
    <source>
        <strain evidence="5">cv. Darmor-bzh</strain>
    </source>
</reference>
<feature type="domain" description="CCHC-type" evidence="2">
    <location>
        <begin position="162"/>
        <end position="175"/>
    </location>
</feature>
<keyword evidence="1" id="KW-0479">Metal-binding</keyword>
<dbReference type="PANTHER" id="PTHR47103">
    <property type="entry name" value="DNA-BINDING PROTEIN"/>
    <property type="match status" value="1"/>
</dbReference>
<dbReference type="AlphaFoldDB" id="A0A078GCH2"/>
<keyword evidence="1" id="KW-0862">Zinc</keyword>
<protein>
    <submittedName>
        <fullName evidence="3">(rape) hypothetical protein</fullName>
    </submittedName>
    <submittedName>
        <fullName evidence="4">BnaA06g37200D protein</fullName>
    </submittedName>
</protein>
<evidence type="ECO:0000259" key="2">
    <source>
        <dbReference type="PROSITE" id="PS50158"/>
    </source>
</evidence>
<accession>A0A078GCH2</accession>
<dbReference type="Gene3D" id="4.10.60.10">
    <property type="entry name" value="Zinc finger, CCHC-type"/>
    <property type="match status" value="5"/>
</dbReference>
<feature type="domain" description="CCHC-type" evidence="2">
    <location>
        <begin position="207"/>
        <end position="222"/>
    </location>
</feature>